<reference evidence="2" key="1">
    <citation type="submission" date="2018-06" db="EMBL/GenBank/DDBJ databases">
        <authorList>
            <person name="Zhirakovskaya E."/>
        </authorList>
    </citation>
    <scope>NUCLEOTIDE SEQUENCE</scope>
</reference>
<accession>A0A3B0VKQ3</accession>
<sequence>MRFLIKSYLRTYPKQAAQKGGRIAGNARRELESETGKSVVSPRNYLQHPESEQLSAGDDSEEDDLPF</sequence>
<dbReference type="EMBL" id="UOEU01000337">
    <property type="protein sequence ID" value="VAW32234.1"/>
    <property type="molecule type" value="Genomic_DNA"/>
</dbReference>
<evidence type="ECO:0000313" key="2">
    <source>
        <dbReference type="EMBL" id="VAW32234.1"/>
    </source>
</evidence>
<dbReference type="AlphaFoldDB" id="A0A3B0VKQ3"/>
<proteinExistence type="predicted"/>
<feature type="compositionally biased region" description="Acidic residues" evidence="1">
    <location>
        <begin position="58"/>
        <end position="67"/>
    </location>
</feature>
<feature type="region of interest" description="Disordered" evidence="1">
    <location>
        <begin position="15"/>
        <end position="67"/>
    </location>
</feature>
<name>A0A3B0VKQ3_9ZZZZ</name>
<gene>
    <name evidence="2" type="ORF">MNBD_CHLOROFLEXI01-863</name>
</gene>
<protein>
    <submittedName>
        <fullName evidence="2">Uncharacterized protein</fullName>
    </submittedName>
</protein>
<organism evidence="2">
    <name type="scientific">hydrothermal vent metagenome</name>
    <dbReference type="NCBI Taxonomy" id="652676"/>
    <lineage>
        <taxon>unclassified sequences</taxon>
        <taxon>metagenomes</taxon>
        <taxon>ecological metagenomes</taxon>
    </lineage>
</organism>
<evidence type="ECO:0000256" key="1">
    <source>
        <dbReference type="SAM" id="MobiDB-lite"/>
    </source>
</evidence>